<feature type="domain" description="C-type lectin" evidence="1">
    <location>
        <begin position="126"/>
        <end position="236"/>
    </location>
</feature>
<dbReference type="InterPro" id="IPR001304">
    <property type="entry name" value="C-type_lectin-like"/>
</dbReference>
<name>H2Y031_CIOIN</name>
<dbReference type="PROSITE" id="PS50041">
    <property type="entry name" value="C_TYPE_LECTIN_2"/>
    <property type="match status" value="1"/>
</dbReference>
<dbReference type="CDD" id="cd00037">
    <property type="entry name" value="CLECT"/>
    <property type="match status" value="1"/>
</dbReference>
<dbReference type="InterPro" id="IPR016187">
    <property type="entry name" value="CTDL_fold"/>
</dbReference>
<protein>
    <recommendedName>
        <fullName evidence="1">C-type lectin domain-containing protein</fullName>
    </recommendedName>
</protein>
<dbReference type="AlphaFoldDB" id="H2Y031"/>
<keyword evidence="3" id="KW-1185">Reference proteome</keyword>
<sequence length="237" mass="27008">MWSSSTTHRKFDCLENCAESWLEVINKCNCCITAVGKDMVVAVKKGMAFDQANKFCGITPLNQINESYIECLLSEQHSSSWKYWIGDLMHYVSHGDLVPRNKTSPPPKQTGVLCSVKVYEPPDPIPENRTFFISKAKASKQDAAMTCMKDGGTLSVIDTRDTFNEIEKFIKKYFGVQFWIGQINESSLGYKNLNYYTDPTTSPSTNMNHCISMIQTSCQYKWMLSNCSEEIHYLCQF</sequence>
<organism evidence="2 3">
    <name type="scientific">Ciona intestinalis</name>
    <name type="common">Transparent sea squirt</name>
    <name type="synonym">Ascidia intestinalis</name>
    <dbReference type="NCBI Taxonomy" id="7719"/>
    <lineage>
        <taxon>Eukaryota</taxon>
        <taxon>Metazoa</taxon>
        <taxon>Chordata</taxon>
        <taxon>Tunicata</taxon>
        <taxon>Ascidiacea</taxon>
        <taxon>Phlebobranchia</taxon>
        <taxon>Cionidae</taxon>
        <taxon>Ciona</taxon>
    </lineage>
</organism>
<dbReference type="InterPro" id="IPR016186">
    <property type="entry name" value="C-type_lectin-like/link_sf"/>
</dbReference>
<dbReference type="Pfam" id="PF00059">
    <property type="entry name" value="Lectin_C"/>
    <property type="match status" value="1"/>
</dbReference>
<dbReference type="SUPFAM" id="SSF56436">
    <property type="entry name" value="C-type lectin-like"/>
    <property type="match status" value="1"/>
</dbReference>
<evidence type="ECO:0000313" key="3">
    <source>
        <dbReference type="Proteomes" id="UP000008144"/>
    </source>
</evidence>
<dbReference type="Proteomes" id="UP000008144">
    <property type="component" value="Unassembled WGS sequence"/>
</dbReference>
<proteinExistence type="predicted"/>
<dbReference type="HOGENOM" id="CLU_1172941_0_0_1"/>
<dbReference type="SMART" id="SM00034">
    <property type="entry name" value="CLECT"/>
    <property type="match status" value="1"/>
</dbReference>
<dbReference type="InParanoid" id="H2Y031"/>
<reference evidence="2" key="3">
    <citation type="submission" date="2025-09" db="UniProtKB">
        <authorList>
            <consortium name="Ensembl"/>
        </authorList>
    </citation>
    <scope>IDENTIFICATION</scope>
</reference>
<accession>H2Y031</accession>
<evidence type="ECO:0000259" key="1">
    <source>
        <dbReference type="PROSITE" id="PS50041"/>
    </source>
</evidence>
<reference evidence="2" key="2">
    <citation type="submission" date="2025-08" db="UniProtKB">
        <authorList>
            <consortium name="Ensembl"/>
        </authorList>
    </citation>
    <scope>IDENTIFICATION</scope>
</reference>
<dbReference type="Ensembl" id="ENSCINT00000037164.1">
    <property type="protein sequence ID" value="ENSCINP00000035265.1"/>
    <property type="gene ID" value="ENSCING00000018006.1"/>
</dbReference>
<evidence type="ECO:0000313" key="2">
    <source>
        <dbReference type="Ensembl" id="ENSCINP00000035265.1"/>
    </source>
</evidence>
<reference evidence="3" key="1">
    <citation type="journal article" date="2002" name="Science">
        <title>The draft genome of Ciona intestinalis: insights into chordate and vertebrate origins.</title>
        <authorList>
            <person name="Dehal P."/>
            <person name="Satou Y."/>
            <person name="Campbell R.K."/>
            <person name="Chapman J."/>
            <person name="Degnan B."/>
            <person name="De Tomaso A."/>
            <person name="Davidson B."/>
            <person name="Di Gregorio A."/>
            <person name="Gelpke M."/>
            <person name="Goodstein D.M."/>
            <person name="Harafuji N."/>
            <person name="Hastings K.E."/>
            <person name="Ho I."/>
            <person name="Hotta K."/>
            <person name="Huang W."/>
            <person name="Kawashima T."/>
            <person name="Lemaire P."/>
            <person name="Martinez D."/>
            <person name="Meinertzhagen I.A."/>
            <person name="Necula S."/>
            <person name="Nonaka M."/>
            <person name="Putnam N."/>
            <person name="Rash S."/>
            <person name="Saiga H."/>
            <person name="Satake M."/>
            <person name="Terry A."/>
            <person name="Yamada L."/>
            <person name="Wang H.G."/>
            <person name="Awazu S."/>
            <person name="Azumi K."/>
            <person name="Boore J."/>
            <person name="Branno M."/>
            <person name="Chin-Bow S."/>
            <person name="DeSantis R."/>
            <person name="Doyle S."/>
            <person name="Francino P."/>
            <person name="Keys D.N."/>
            <person name="Haga S."/>
            <person name="Hayashi H."/>
            <person name="Hino K."/>
            <person name="Imai K.S."/>
            <person name="Inaba K."/>
            <person name="Kano S."/>
            <person name="Kobayashi K."/>
            <person name="Kobayashi M."/>
            <person name="Lee B.I."/>
            <person name="Makabe K.W."/>
            <person name="Manohar C."/>
            <person name="Matassi G."/>
            <person name="Medina M."/>
            <person name="Mochizuki Y."/>
            <person name="Mount S."/>
            <person name="Morishita T."/>
            <person name="Miura S."/>
            <person name="Nakayama A."/>
            <person name="Nishizaka S."/>
            <person name="Nomoto H."/>
            <person name="Ohta F."/>
            <person name="Oishi K."/>
            <person name="Rigoutsos I."/>
            <person name="Sano M."/>
            <person name="Sasaki A."/>
            <person name="Sasakura Y."/>
            <person name="Shoguchi E."/>
            <person name="Shin-i T."/>
            <person name="Spagnuolo A."/>
            <person name="Stainier D."/>
            <person name="Suzuki M.M."/>
            <person name="Tassy O."/>
            <person name="Takatori N."/>
            <person name="Tokuoka M."/>
            <person name="Yagi K."/>
            <person name="Yoshizaki F."/>
            <person name="Wada S."/>
            <person name="Zhang C."/>
            <person name="Hyatt P.D."/>
            <person name="Larimer F."/>
            <person name="Detter C."/>
            <person name="Doggett N."/>
            <person name="Glavina T."/>
            <person name="Hawkins T."/>
            <person name="Richardson P."/>
            <person name="Lucas S."/>
            <person name="Kohara Y."/>
            <person name="Levine M."/>
            <person name="Satoh N."/>
            <person name="Rokhsar D.S."/>
        </authorList>
    </citation>
    <scope>NUCLEOTIDE SEQUENCE [LARGE SCALE GENOMIC DNA]</scope>
</reference>
<dbReference type="Gene3D" id="3.10.100.10">
    <property type="entry name" value="Mannose-Binding Protein A, subunit A"/>
    <property type="match status" value="1"/>
</dbReference>